<name>T1L2E2_TETUR</name>
<keyword evidence="2" id="KW-1185">Reference proteome</keyword>
<dbReference type="EnsemblMetazoa" id="tetur33g00600.1">
    <property type="protein sequence ID" value="tetur33g00600.1"/>
    <property type="gene ID" value="tetur33g00600"/>
</dbReference>
<sequence length="69" mass="8277">MVSRLKSSTGAVQITIFNIDWKVYFKAVYFYNGSKMNLAQNWAIKLSTKYLEMSRLQMKRRFSYLLQRL</sequence>
<protein>
    <submittedName>
        <fullName evidence="1">Uncharacterized protein</fullName>
    </submittedName>
</protein>
<dbReference type="Proteomes" id="UP000015104">
    <property type="component" value="Unassembled WGS sequence"/>
</dbReference>
<evidence type="ECO:0000313" key="1">
    <source>
        <dbReference type="EnsemblMetazoa" id="tetur33g00600.1"/>
    </source>
</evidence>
<proteinExistence type="predicted"/>
<dbReference type="AlphaFoldDB" id="T1L2E2"/>
<organism evidence="1 2">
    <name type="scientific">Tetranychus urticae</name>
    <name type="common">Two-spotted spider mite</name>
    <dbReference type="NCBI Taxonomy" id="32264"/>
    <lineage>
        <taxon>Eukaryota</taxon>
        <taxon>Metazoa</taxon>
        <taxon>Ecdysozoa</taxon>
        <taxon>Arthropoda</taxon>
        <taxon>Chelicerata</taxon>
        <taxon>Arachnida</taxon>
        <taxon>Acari</taxon>
        <taxon>Acariformes</taxon>
        <taxon>Trombidiformes</taxon>
        <taxon>Prostigmata</taxon>
        <taxon>Eleutherengona</taxon>
        <taxon>Raphignathae</taxon>
        <taxon>Tetranychoidea</taxon>
        <taxon>Tetranychidae</taxon>
        <taxon>Tetranychus</taxon>
    </lineage>
</organism>
<reference evidence="1" key="2">
    <citation type="submission" date="2015-06" db="UniProtKB">
        <authorList>
            <consortium name="EnsemblMetazoa"/>
        </authorList>
    </citation>
    <scope>IDENTIFICATION</scope>
</reference>
<dbReference type="HOGENOM" id="CLU_2779140_0_0_1"/>
<reference evidence="2" key="1">
    <citation type="submission" date="2011-08" db="EMBL/GenBank/DDBJ databases">
        <authorList>
            <person name="Rombauts S."/>
        </authorList>
    </citation>
    <scope>NUCLEOTIDE SEQUENCE</scope>
    <source>
        <strain evidence="2">London</strain>
    </source>
</reference>
<evidence type="ECO:0000313" key="2">
    <source>
        <dbReference type="Proteomes" id="UP000015104"/>
    </source>
</evidence>
<dbReference type="EMBL" id="CAEY01000945">
    <property type="status" value="NOT_ANNOTATED_CDS"/>
    <property type="molecule type" value="Genomic_DNA"/>
</dbReference>
<accession>T1L2E2</accession>